<dbReference type="InterPro" id="IPR025521">
    <property type="entry name" value="Neprosin_propep"/>
</dbReference>
<organism evidence="2 3">
    <name type="scientific">Striga hermonthica</name>
    <name type="common">Purple witchweed</name>
    <name type="synonym">Buchnera hermonthica</name>
    <dbReference type="NCBI Taxonomy" id="68872"/>
    <lineage>
        <taxon>Eukaryota</taxon>
        <taxon>Viridiplantae</taxon>
        <taxon>Streptophyta</taxon>
        <taxon>Embryophyta</taxon>
        <taxon>Tracheophyta</taxon>
        <taxon>Spermatophyta</taxon>
        <taxon>Magnoliopsida</taxon>
        <taxon>eudicotyledons</taxon>
        <taxon>Gunneridae</taxon>
        <taxon>Pentapetalae</taxon>
        <taxon>asterids</taxon>
        <taxon>lamiids</taxon>
        <taxon>Lamiales</taxon>
        <taxon>Orobanchaceae</taxon>
        <taxon>Buchnereae</taxon>
        <taxon>Striga</taxon>
    </lineage>
</organism>
<dbReference type="PROSITE" id="PS52045">
    <property type="entry name" value="NEPROSIN_PEP_CD"/>
    <property type="match status" value="1"/>
</dbReference>
<dbReference type="PANTHER" id="PTHR31589:SF110">
    <property type="entry name" value="PROTEIN, PUTATIVE (DUF239)-RELATED"/>
    <property type="match status" value="1"/>
</dbReference>
<dbReference type="InterPro" id="IPR004314">
    <property type="entry name" value="Neprosin"/>
</dbReference>
<reference evidence="2" key="1">
    <citation type="submission" date="2019-12" db="EMBL/GenBank/DDBJ databases">
        <authorList>
            <person name="Scholes J."/>
        </authorList>
    </citation>
    <scope>NUCLEOTIDE SEQUENCE</scope>
</reference>
<dbReference type="Pfam" id="PF14365">
    <property type="entry name" value="Neprosin_AP"/>
    <property type="match status" value="1"/>
</dbReference>
<dbReference type="AlphaFoldDB" id="A0A9N7RAK2"/>
<sequence>MPKATKFDGANTTNKSIDGRNRLWQMWHLTGRSCPDGTVPVRRVTVHDVLRAKSLYHFGKKQAIRSNFSTEGNSHEYAVAFASPQEGTYGAKAGINLWDPTVESPEEFSLSQIWVVAGSFDSDLNSVEAGWQVDPKLYGDNRPRLFTYWTKDAYQSTGCYNLLCPGFVQVDKKILVGAAISPCSTMGGSQYEVVISIFKDIKDGNWWLAVGDTPVGYWPSTLFTHLSDRATMVEWGGEIVNKRANNQHTSTQMGSGHFAEDGFRKASYFRNLQIVDEDNNLGSAQSVATRAESPNCYNIKTFANNNWGTYFYYGGPGRSPQCP</sequence>
<evidence type="ECO:0000313" key="2">
    <source>
        <dbReference type="EMBL" id="CAA0821227.1"/>
    </source>
</evidence>
<dbReference type="OrthoDB" id="1858978at2759"/>
<keyword evidence="3" id="KW-1185">Reference proteome</keyword>
<name>A0A9N7RAK2_STRHE</name>
<dbReference type="InterPro" id="IPR053168">
    <property type="entry name" value="Glutamic_endopeptidase"/>
</dbReference>
<dbReference type="Gene3D" id="3.90.1320.10">
    <property type="entry name" value="Outer-capsid protein sigma 3, large lobe"/>
    <property type="match status" value="1"/>
</dbReference>
<dbReference type="PANTHER" id="PTHR31589">
    <property type="entry name" value="PROTEIN, PUTATIVE (DUF239)-RELATED-RELATED"/>
    <property type="match status" value="1"/>
</dbReference>
<evidence type="ECO:0000313" key="3">
    <source>
        <dbReference type="Proteomes" id="UP001153555"/>
    </source>
</evidence>
<dbReference type="Pfam" id="PF03080">
    <property type="entry name" value="Neprosin"/>
    <property type="match status" value="1"/>
</dbReference>
<comment type="caution">
    <text evidence="2">The sequence shown here is derived from an EMBL/GenBank/DDBJ whole genome shotgun (WGS) entry which is preliminary data.</text>
</comment>
<gene>
    <name evidence="2" type="ORF">SHERM_19229</name>
</gene>
<accession>A0A9N7RAK2</accession>
<evidence type="ECO:0000259" key="1">
    <source>
        <dbReference type="PROSITE" id="PS52045"/>
    </source>
</evidence>
<feature type="domain" description="Neprosin PEP catalytic" evidence="1">
    <location>
        <begin position="69"/>
        <end position="323"/>
    </location>
</feature>
<dbReference type="Proteomes" id="UP001153555">
    <property type="component" value="Unassembled WGS sequence"/>
</dbReference>
<protein>
    <recommendedName>
        <fullName evidence="1">Neprosin PEP catalytic domain-containing protein</fullName>
    </recommendedName>
</protein>
<dbReference type="EMBL" id="CACSLK010020742">
    <property type="protein sequence ID" value="CAA0821227.1"/>
    <property type="molecule type" value="Genomic_DNA"/>
</dbReference>
<proteinExistence type="predicted"/>